<feature type="region of interest" description="Disordered" evidence="2">
    <location>
        <begin position="1596"/>
        <end position="1618"/>
    </location>
</feature>
<organism evidence="5 6">
    <name type="scientific">Symbiodinium microadriaticum</name>
    <name type="common">Dinoflagellate</name>
    <name type="synonym">Zooxanthella microadriatica</name>
    <dbReference type="NCBI Taxonomy" id="2951"/>
    <lineage>
        <taxon>Eukaryota</taxon>
        <taxon>Sar</taxon>
        <taxon>Alveolata</taxon>
        <taxon>Dinophyceae</taxon>
        <taxon>Suessiales</taxon>
        <taxon>Symbiodiniaceae</taxon>
        <taxon>Symbiodinium</taxon>
    </lineage>
</organism>
<feature type="transmembrane region" description="Helical" evidence="3">
    <location>
        <begin position="2394"/>
        <end position="2420"/>
    </location>
</feature>
<feature type="compositionally biased region" description="Basic and acidic residues" evidence="2">
    <location>
        <begin position="46"/>
        <end position="56"/>
    </location>
</feature>
<proteinExistence type="predicted"/>
<feature type="transmembrane region" description="Helical" evidence="3">
    <location>
        <begin position="2331"/>
        <end position="2353"/>
    </location>
</feature>
<feature type="compositionally biased region" description="Gly residues" evidence="2">
    <location>
        <begin position="302"/>
        <end position="315"/>
    </location>
</feature>
<dbReference type="GO" id="GO:0015074">
    <property type="term" value="P:DNA integration"/>
    <property type="evidence" value="ECO:0007669"/>
    <property type="project" value="InterPro"/>
</dbReference>
<evidence type="ECO:0000256" key="3">
    <source>
        <dbReference type="SAM" id="Phobius"/>
    </source>
</evidence>
<dbReference type="Proteomes" id="UP000186817">
    <property type="component" value="Unassembled WGS sequence"/>
</dbReference>
<evidence type="ECO:0000313" key="5">
    <source>
        <dbReference type="EMBL" id="OLP77214.1"/>
    </source>
</evidence>
<accession>A0A1Q9C2R0</accession>
<feature type="compositionally biased region" description="Basic residues" evidence="2">
    <location>
        <begin position="316"/>
        <end position="327"/>
    </location>
</feature>
<feature type="transmembrane region" description="Helical" evidence="3">
    <location>
        <begin position="2238"/>
        <end position="2259"/>
    </location>
</feature>
<keyword evidence="3" id="KW-0472">Membrane</keyword>
<dbReference type="InterPro" id="IPR011010">
    <property type="entry name" value="DNA_brk_join_enz"/>
</dbReference>
<sequence length="2617" mass="288624">MSGFFTVLAAAMPLAPVEELSDDAAPTEPREKVDVPPQGATALKLKAKEESDEKLPKAMTKNPKGKAKSTPKAKGKAKSKQVSKKPAAAPATVLREDDIGPSEPSKSEKQVKMKKPAAVAADPDGDDDPPEPESRETSSAPKRKAYKYDEVPEEKFTEIAEAARVEIELGRSPADVRQMAAMMEAAKPEFRFHGDHDDGDEQVAEEFGGEEGGESENQKEMVLSIIAQDDTCEVALRRLAAWIHERRTGDRDAAQSMLAIKPSSFSTDVAPSWLVTEAASYSQSEHKRRERARAQGSASHGSVGGSGGGKAGAKGGKGKGKEKKKGAGGKAATQGWVLFLNGLYSSSLREPKKHCASSRSPPPFSAAQEAVLRRLWDRAKDVREGRRQEPRALETGGQTAAVQAVKGAVVEDSYARVQKKQNQIPLRADLIAEPSDDRVVIMLEALPRSESEFYSNESNCIETAGKARQLQDEIEEQFAFVGGTYVEYCKYFHRSDLPNNMWAWRRFSETKAVAGFSCVPKKDGFSQRKLLMCCSFNFLLSEVEPRSRLGMTGAGALARAHFEKPGVKAAVCDQSNAFTSVLVPDWMIPYQAVPPIPAGDVWKLLPQQLRDGLLVSDWVCPCYMRLPMGCSHSVHILMSINLRIIGMTLASSKLLARPPASGLIFQDDDVVENRPLEAHFGCSDSEWWERFSLRGANRRESGFSVDEWWSAIRKARRSPQRVFVIMHLFGGERRSEDVHSFVEEYADEAGVTVLMATVDLATDSRWDLAREDTQHELLGMMSGFVDLLLLGPPCSTVSRARHSTNVMGIRPVRLRDCFWGRSDLKVHERARVEEANVLYKHSMALCDRVSLYGGGFLWEHPKDPGCAPFPSIFATREFGELLGRTGAYTVSFDQCVLGGPSRKPTTLAGNFAGLDAFAQCVCPGLSSVHQHESSMGFDSEGHFLTRRLQTYPPGMCKLIARGMINTCVEWQASGEGPTGFFARGPKAPLAPWSVEPSDATRGVKILNEAVEDHVRVVLGDEQLGLYLHVDDTLLLGVGECAEIVSPLMEEIADNMEAEGFKVPDRRAGNEISKVVGYEIDAQKGSFALPRRRACLLQAALLEQANARYVCVELLRALVGIWSFGAQLRRELYSIPFSVYHMIDVCEGQFVKLWPSVRRELVFMARAIDFMTLQAADPVSDVVFATDAMGADDVDCGGYGICMTKATPEEFKALMWAGEEPGFSLSEHDRVCFDACGQGLKTPLDPLHVNTVQSSTFGRYQRAVEGFEFFLLRNDAAPSSAAELDEWLVLYRREASLTRSQFEVALAGIQFFAPSLRGHLPLSKKVIKGLAIEYPSKHAFPMLSSSAKFIATKMAAEGEHRLAVCLLLQQATGLRPSEMLGLREHDVLRPSDLVPRYVLRLGTCVGTKVGREQTTFFDPEQDPMLAMLLFRLLRSTPEQSSLAACGYDHYRRVLARLSALLGVHYSPHSCRAGFATEAILRGDAPQLVQRRGRWASEASFLVYIDVATALQVEAEFRSRALDTVVRMGLPVTVQIGDASEDEISEQLHNSPERAAATRRSRAMTPPPRVVQARPAGRRPKIDGTSVLSQEARAHLGSVGGSAVAGGAGRSEGPRRGQQRRKPVTWCSWLWKSGGKVLKRLRALLLWSCVAYVLAAGPLREMLMPIQRLLASTASVGESAAGALSSILDGGTQLVTASTSAVRAASFNTLGVAHAAWIGVDLVDMNATKIVGRVMGDDASAIEQWLLSEHGREVLKSPAEEALLFWQGLLHSQTFHLPVVAAETEALVASGDYWVASGVVSYASSGLVVFEFRLLRMVFSPRWANPVWQLAGWNAADEYEQVLRIARDFAVTVPAVNSTWDQILAPPPSATFWCALLSLLRRACFALLAPCRSWWRFLASMWVYGTMHPLALGVMALGFAGLGRSLWSYARCVGLPAGRHNDWARFTELVVEHPEEAALENCHRHLVKILLYLSRSAAMVELAERVAQLEKALQQHLAEHDFIRDFWGEEDPAPPERGAAEAVPASGPVVSEAQIEEFEDEATPVCCALRTPEVLADDSEEGLRQRVERLERLLKEHLESSTPWDIDRQPESPPKEREADADLNKIQLFGVSKANEEFGTEEEETGNKIRLSGVKTKIEVEQDLGEGTQRDAFGPVVPRVGLSVSASGLEGQEEDSQRGVLAGIMDASYTLAQRWMHKRSTSAQSASPASITHVDHALQESSWDALLLLGLPDIGSMGSLMVAFGVFAAAFLQLLFCWLVSSNLLSDDDKYDLTYLREWRIYYGHSVHSYDHTSGSSLVSKVCKGRPFEREWWNNALLSEVDAYLQPVFPGSYQLPVGVVLTSMAIIIWFCFILVELDTVVGFTHAILQLPRTGTTKVEFTEFGRRMFVSISYKRLIVLCFVSFMRAFIAVALGVSAGLWLARTRDVMNILRDGVSLIFILEIDDLIYKVLVPSHAKKYMASIQKFLVKEEQQMYIFNLSSLLKLVVLTAVILILITTTLLPNTRQAESVREMICGGNRDFVYGSHPTIGPIFVTDTTEYDLKNAENMLPGIANLVEDVVFNYDPNEVKDFMWRSSLPRGEVAVKHLPTVTEMQVWLDMPESQATEALYCLRGSVSFQG</sequence>
<dbReference type="GO" id="GO:0006310">
    <property type="term" value="P:DNA recombination"/>
    <property type="evidence" value="ECO:0007669"/>
    <property type="project" value="UniProtKB-KW"/>
</dbReference>
<dbReference type="Gene3D" id="1.10.443.10">
    <property type="entry name" value="Intergrase catalytic core"/>
    <property type="match status" value="1"/>
</dbReference>
<feature type="region of interest" description="Disordered" evidence="2">
    <location>
        <begin position="1539"/>
        <end position="1580"/>
    </location>
</feature>
<dbReference type="GO" id="GO:0003677">
    <property type="term" value="F:DNA binding"/>
    <property type="evidence" value="ECO:0007669"/>
    <property type="project" value="InterPro"/>
</dbReference>
<keyword evidence="3" id="KW-0812">Transmembrane</keyword>
<feature type="signal peptide" evidence="4">
    <location>
        <begin position="1"/>
        <end position="19"/>
    </location>
</feature>
<dbReference type="CDD" id="cd00397">
    <property type="entry name" value="DNA_BRE_C"/>
    <property type="match status" value="1"/>
</dbReference>
<comment type="caution">
    <text evidence="5">The sequence shown here is derived from an EMBL/GenBank/DDBJ whole genome shotgun (WGS) entry which is preliminary data.</text>
</comment>
<evidence type="ECO:0000256" key="2">
    <source>
        <dbReference type="SAM" id="MobiDB-lite"/>
    </source>
</evidence>
<feature type="compositionally biased region" description="Basic residues" evidence="2">
    <location>
        <begin position="63"/>
        <end position="83"/>
    </location>
</feature>
<feature type="chain" id="PRO_5013158567" evidence="4">
    <location>
        <begin position="20"/>
        <end position="2617"/>
    </location>
</feature>
<feature type="region of interest" description="Disordered" evidence="2">
    <location>
        <begin position="280"/>
        <end position="328"/>
    </location>
</feature>
<feature type="compositionally biased region" description="Gly residues" evidence="2">
    <location>
        <begin position="1596"/>
        <end position="1608"/>
    </location>
</feature>
<dbReference type="InterPro" id="IPR013762">
    <property type="entry name" value="Integrase-like_cat_sf"/>
</dbReference>
<protein>
    <submittedName>
        <fullName evidence="5">Uncharacterized protein</fullName>
    </submittedName>
</protein>
<gene>
    <name evidence="5" type="ORF">AK812_SmicGene42751</name>
</gene>
<keyword evidence="3" id="KW-1133">Transmembrane helix</keyword>
<keyword evidence="4" id="KW-0732">Signal</keyword>
<evidence type="ECO:0000256" key="1">
    <source>
        <dbReference type="ARBA" id="ARBA00023172"/>
    </source>
</evidence>
<dbReference type="SUPFAM" id="SSF56349">
    <property type="entry name" value="DNA breaking-rejoining enzymes"/>
    <property type="match status" value="1"/>
</dbReference>
<dbReference type="EMBL" id="LSRX01001818">
    <property type="protein sequence ID" value="OLP77214.1"/>
    <property type="molecule type" value="Genomic_DNA"/>
</dbReference>
<name>A0A1Q9C2R0_SYMMI</name>
<dbReference type="OrthoDB" id="420289at2759"/>
<evidence type="ECO:0000313" key="6">
    <source>
        <dbReference type="Proteomes" id="UP000186817"/>
    </source>
</evidence>
<feature type="region of interest" description="Disordered" evidence="2">
    <location>
        <begin position="19"/>
        <end position="149"/>
    </location>
</feature>
<feature type="transmembrane region" description="Helical" evidence="3">
    <location>
        <begin position="1899"/>
        <end position="1920"/>
    </location>
</feature>
<keyword evidence="6" id="KW-1185">Reference proteome</keyword>
<keyword evidence="1" id="KW-0233">DNA recombination</keyword>
<feature type="transmembrane region" description="Helical" evidence="3">
    <location>
        <begin position="2473"/>
        <end position="2494"/>
    </location>
</feature>
<reference evidence="5 6" key="1">
    <citation type="submission" date="2016-02" db="EMBL/GenBank/DDBJ databases">
        <title>Genome analysis of coral dinoflagellate symbionts highlights evolutionary adaptations to a symbiotic lifestyle.</title>
        <authorList>
            <person name="Aranda M."/>
            <person name="Li Y."/>
            <person name="Liew Y.J."/>
            <person name="Baumgarten S."/>
            <person name="Simakov O."/>
            <person name="Wilson M."/>
            <person name="Piel J."/>
            <person name="Ashoor H."/>
            <person name="Bougouffa S."/>
            <person name="Bajic V.B."/>
            <person name="Ryu T."/>
            <person name="Ravasi T."/>
            <person name="Bayer T."/>
            <person name="Micklem G."/>
            <person name="Kim H."/>
            <person name="Bhak J."/>
            <person name="Lajeunesse T.C."/>
            <person name="Voolstra C.R."/>
        </authorList>
    </citation>
    <scope>NUCLEOTIDE SEQUENCE [LARGE SCALE GENOMIC DNA]</scope>
    <source>
        <strain evidence="5 6">CCMP2467</strain>
    </source>
</reference>
<evidence type="ECO:0000256" key="4">
    <source>
        <dbReference type="SAM" id="SignalP"/>
    </source>
</evidence>